<reference evidence="2" key="1">
    <citation type="submission" date="2022-11" db="EMBL/GenBank/DDBJ databases">
        <authorList>
            <person name="Petersen C."/>
        </authorList>
    </citation>
    <scope>NUCLEOTIDE SEQUENCE</scope>
    <source>
        <strain evidence="2">IBT 30069</strain>
    </source>
</reference>
<dbReference type="SMART" id="SM00225">
    <property type="entry name" value="BTB"/>
    <property type="match status" value="1"/>
</dbReference>
<dbReference type="Gene3D" id="3.30.710.10">
    <property type="entry name" value="Potassium Channel Kv1.1, Chain A"/>
    <property type="match status" value="1"/>
</dbReference>
<dbReference type="AlphaFoldDB" id="A0A9W9K995"/>
<dbReference type="Proteomes" id="UP001149165">
    <property type="component" value="Unassembled WGS sequence"/>
</dbReference>
<dbReference type="PANTHER" id="PTHR47843">
    <property type="entry name" value="BTB DOMAIN-CONTAINING PROTEIN-RELATED"/>
    <property type="match status" value="1"/>
</dbReference>
<dbReference type="InterPro" id="IPR000210">
    <property type="entry name" value="BTB/POZ_dom"/>
</dbReference>
<sequence>MEMDAPSFIERLLPLYQGPTVKITIRPAEKEYTVLKNLICEVSPVFKAMFNGQFGEAHQLTLDLEEMEDVLSVRSLEAFLQWLHLRSIKFDIKDPTENISAAIELARLGDKYDIREMETTISEYIKEILVTNPNVKEVLSKRYSHLITRDHIISATVLSRENPVRQLMVVACAREYVLSREYRFAELLEEYPSIGVDILREVGIFLNKMEYQANRPSFDDPIDGEKWIFNRF</sequence>
<accession>A0A9W9K995</accession>
<reference evidence="2" key="2">
    <citation type="journal article" date="2023" name="IMA Fungus">
        <title>Comparative genomic study of the Penicillium genus elucidates a diverse pangenome and 15 lateral gene transfer events.</title>
        <authorList>
            <person name="Petersen C."/>
            <person name="Sorensen T."/>
            <person name="Nielsen M.R."/>
            <person name="Sondergaard T.E."/>
            <person name="Sorensen J.L."/>
            <person name="Fitzpatrick D.A."/>
            <person name="Frisvad J.C."/>
            <person name="Nielsen K.L."/>
        </authorList>
    </citation>
    <scope>NUCLEOTIDE SEQUENCE</scope>
    <source>
        <strain evidence="2">IBT 30069</strain>
    </source>
</reference>
<feature type="domain" description="BTB" evidence="1">
    <location>
        <begin position="19"/>
        <end position="92"/>
    </location>
</feature>
<gene>
    <name evidence="2" type="ORF">N7456_007997</name>
</gene>
<proteinExistence type="predicted"/>
<dbReference type="PANTHER" id="PTHR47843:SF2">
    <property type="entry name" value="BTB DOMAIN-CONTAINING PROTEIN"/>
    <property type="match status" value="1"/>
</dbReference>
<dbReference type="InterPro" id="IPR011333">
    <property type="entry name" value="SKP1/BTB/POZ_sf"/>
</dbReference>
<dbReference type="SUPFAM" id="SSF54695">
    <property type="entry name" value="POZ domain"/>
    <property type="match status" value="1"/>
</dbReference>
<keyword evidence="3" id="KW-1185">Reference proteome</keyword>
<protein>
    <recommendedName>
        <fullName evidence="1">BTB domain-containing protein</fullName>
    </recommendedName>
</protein>
<dbReference type="CDD" id="cd18186">
    <property type="entry name" value="BTB_POZ_ZBTB_KLHL-like"/>
    <property type="match status" value="1"/>
</dbReference>
<dbReference type="OrthoDB" id="194443at2759"/>
<dbReference type="Pfam" id="PF00651">
    <property type="entry name" value="BTB"/>
    <property type="match status" value="1"/>
</dbReference>
<evidence type="ECO:0000313" key="3">
    <source>
        <dbReference type="Proteomes" id="UP001149165"/>
    </source>
</evidence>
<dbReference type="PROSITE" id="PS50097">
    <property type="entry name" value="BTB"/>
    <property type="match status" value="1"/>
</dbReference>
<dbReference type="EMBL" id="JAPQKH010000005">
    <property type="protein sequence ID" value="KAJ5097276.1"/>
    <property type="molecule type" value="Genomic_DNA"/>
</dbReference>
<comment type="caution">
    <text evidence="2">The sequence shown here is derived from an EMBL/GenBank/DDBJ whole genome shotgun (WGS) entry which is preliminary data.</text>
</comment>
<evidence type="ECO:0000259" key="1">
    <source>
        <dbReference type="PROSITE" id="PS50097"/>
    </source>
</evidence>
<organism evidence="2 3">
    <name type="scientific">Penicillium angulare</name>
    <dbReference type="NCBI Taxonomy" id="116970"/>
    <lineage>
        <taxon>Eukaryota</taxon>
        <taxon>Fungi</taxon>
        <taxon>Dikarya</taxon>
        <taxon>Ascomycota</taxon>
        <taxon>Pezizomycotina</taxon>
        <taxon>Eurotiomycetes</taxon>
        <taxon>Eurotiomycetidae</taxon>
        <taxon>Eurotiales</taxon>
        <taxon>Aspergillaceae</taxon>
        <taxon>Penicillium</taxon>
    </lineage>
</organism>
<name>A0A9W9K995_9EURO</name>
<evidence type="ECO:0000313" key="2">
    <source>
        <dbReference type="EMBL" id="KAJ5097276.1"/>
    </source>
</evidence>